<dbReference type="Pfam" id="PF02463">
    <property type="entry name" value="SMC_N"/>
    <property type="match status" value="1"/>
</dbReference>
<dbReference type="EMBL" id="BMGS01000013">
    <property type="protein sequence ID" value="GGG58902.1"/>
    <property type="molecule type" value="Genomic_DNA"/>
</dbReference>
<evidence type="ECO:0000256" key="10">
    <source>
        <dbReference type="SAM" id="Coils"/>
    </source>
</evidence>
<evidence type="ECO:0000256" key="8">
    <source>
        <dbReference type="ARBA" id="ARBA00033408"/>
    </source>
</evidence>
<proteinExistence type="inferred from homology"/>
<evidence type="ECO:0000256" key="2">
    <source>
        <dbReference type="ARBA" id="ARBA00009441"/>
    </source>
</evidence>
<dbReference type="PIRSF" id="PIRSF003128">
    <property type="entry name" value="RecN"/>
    <property type="match status" value="1"/>
</dbReference>
<evidence type="ECO:0000256" key="6">
    <source>
        <dbReference type="ARBA" id="ARBA00022840"/>
    </source>
</evidence>
<feature type="coiled-coil region" evidence="10">
    <location>
        <begin position="261"/>
        <end position="295"/>
    </location>
</feature>
<dbReference type="Proteomes" id="UP000601361">
    <property type="component" value="Unassembled WGS sequence"/>
</dbReference>
<dbReference type="InterPro" id="IPR027417">
    <property type="entry name" value="P-loop_NTPase"/>
</dbReference>
<dbReference type="PANTHER" id="PTHR11059:SF0">
    <property type="entry name" value="DNA REPAIR PROTEIN RECN"/>
    <property type="match status" value="1"/>
</dbReference>
<evidence type="ECO:0000256" key="7">
    <source>
        <dbReference type="ARBA" id="ARBA00023204"/>
    </source>
</evidence>
<gene>
    <name evidence="12" type="ORF">GCM10011378_38680</name>
</gene>
<dbReference type="Gene3D" id="3.40.50.300">
    <property type="entry name" value="P-loop containing nucleotide triphosphate hydrolases"/>
    <property type="match status" value="2"/>
</dbReference>
<dbReference type="InterPro" id="IPR003395">
    <property type="entry name" value="RecF/RecN/SMC_N"/>
</dbReference>
<keyword evidence="7 9" id="KW-0234">DNA repair</keyword>
<keyword evidence="6" id="KW-0067">ATP-binding</keyword>
<evidence type="ECO:0000256" key="1">
    <source>
        <dbReference type="ARBA" id="ARBA00003618"/>
    </source>
</evidence>
<evidence type="ECO:0000256" key="9">
    <source>
        <dbReference type="PIRNR" id="PIRNR003128"/>
    </source>
</evidence>
<name>A0ABQ1X7B8_9BACT</name>
<comment type="similarity">
    <text evidence="2 9">Belongs to the RecN family.</text>
</comment>
<dbReference type="PANTHER" id="PTHR11059">
    <property type="entry name" value="DNA REPAIR PROTEIN RECN"/>
    <property type="match status" value="1"/>
</dbReference>
<keyword evidence="10" id="KW-0175">Coiled coil</keyword>
<comment type="function">
    <text evidence="1 9">May be involved in recombinational repair of damaged DNA.</text>
</comment>
<feature type="domain" description="RecF/RecN/SMC N-terminal" evidence="11">
    <location>
        <begin position="19"/>
        <end position="520"/>
    </location>
</feature>
<evidence type="ECO:0000313" key="13">
    <source>
        <dbReference type="Proteomes" id="UP000601361"/>
    </source>
</evidence>
<keyword evidence="4" id="KW-0547">Nucleotide-binding</keyword>
<keyword evidence="5 9" id="KW-0227">DNA damage</keyword>
<accession>A0ABQ1X7B8</accession>
<organism evidence="12 13">
    <name type="scientific">Hymenobacter glacieicola</name>
    <dbReference type="NCBI Taxonomy" id="1562124"/>
    <lineage>
        <taxon>Bacteria</taxon>
        <taxon>Pseudomonadati</taxon>
        <taxon>Bacteroidota</taxon>
        <taxon>Cytophagia</taxon>
        <taxon>Cytophagales</taxon>
        <taxon>Hymenobacteraceae</taxon>
        <taxon>Hymenobacter</taxon>
    </lineage>
</organism>
<evidence type="ECO:0000259" key="11">
    <source>
        <dbReference type="Pfam" id="PF02463"/>
    </source>
</evidence>
<protein>
    <recommendedName>
        <fullName evidence="3 9">DNA repair protein RecN</fullName>
    </recommendedName>
    <alternativeName>
        <fullName evidence="8 9">Recombination protein N</fullName>
    </alternativeName>
</protein>
<keyword evidence="13" id="KW-1185">Reference proteome</keyword>
<evidence type="ECO:0000256" key="4">
    <source>
        <dbReference type="ARBA" id="ARBA00022741"/>
    </source>
</evidence>
<evidence type="ECO:0000256" key="3">
    <source>
        <dbReference type="ARBA" id="ARBA00021315"/>
    </source>
</evidence>
<evidence type="ECO:0000313" key="12">
    <source>
        <dbReference type="EMBL" id="GGG58902.1"/>
    </source>
</evidence>
<dbReference type="CDD" id="cd03241">
    <property type="entry name" value="ABC_RecN"/>
    <property type="match status" value="2"/>
</dbReference>
<dbReference type="InterPro" id="IPR004604">
    <property type="entry name" value="DNA_recomb/repair_RecN"/>
</dbReference>
<dbReference type="NCBIfam" id="TIGR00634">
    <property type="entry name" value="recN"/>
    <property type="match status" value="1"/>
</dbReference>
<comment type="caution">
    <text evidence="12">The sequence shown here is derived from an EMBL/GenBank/DDBJ whole genome shotgun (WGS) entry which is preliminary data.</text>
</comment>
<dbReference type="SUPFAM" id="SSF52540">
    <property type="entry name" value="P-loop containing nucleoside triphosphate hydrolases"/>
    <property type="match status" value="2"/>
</dbReference>
<reference evidence="13" key="1">
    <citation type="journal article" date="2019" name="Int. J. Syst. Evol. Microbiol.">
        <title>The Global Catalogue of Microorganisms (GCM) 10K type strain sequencing project: providing services to taxonomists for standard genome sequencing and annotation.</title>
        <authorList>
            <consortium name="The Broad Institute Genomics Platform"/>
            <consortium name="The Broad Institute Genome Sequencing Center for Infectious Disease"/>
            <person name="Wu L."/>
            <person name="Ma J."/>
        </authorList>
    </citation>
    <scope>NUCLEOTIDE SEQUENCE [LARGE SCALE GENOMIC DNA]</scope>
    <source>
        <strain evidence="13">CGMCC 1.12990</strain>
    </source>
</reference>
<feature type="coiled-coil region" evidence="10">
    <location>
        <begin position="172"/>
        <end position="236"/>
    </location>
</feature>
<sequence length="571" mass="63742">MFATAGCSALTWIAMLVDLRIRNYALIEQLQLQPSALLNIITGETGAGKSIMLGAIGLLLGNRADSRMLFDTEKKCVIEGQFDISSYQLQDIFEAEDLDYDTQCILRREISPAGKSRAFVNDTPVTLETLRNIGANLMDIHSQHDTLLLGDAVFQLNLLDLYAGLVPTRAQYSNAYRQYRKLEADLKALEDQVAQANKELDYHSFLLSELEDARLDNEQQDELEQEVKELEHAEEIKFKLTSALQSLTESEYCATSGLKEAATLLGQITAYSEQARELKNRLDSCLIELHDIADEIEVVERRTEGDPARIDELQSRLNVLYNLQRKHQVRDVVALLAVRSDLRDKVGSVLNLDKQINRLRRDAEGALATVKKQAGRLSEARRKVFPKFEKELVALLADLGMPNSRIVVQHQEGPPATSGIDVVSILFTANKGAQPQTLSKAASGGEFSRLMLCIKYMLADKTALPTIVFDEIDTGISGEIAVKVGRMMQQMARKHQLITISHLPQMAAAGDAHYFVYKEDRADRTVSNIRVLNLEERIQEIAQMISGANPSQHAYQSARELLAMRGEELVG</sequence>
<evidence type="ECO:0000256" key="5">
    <source>
        <dbReference type="ARBA" id="ARBA00022763"/>
    </source>
</evidence>